<dbReference type="EMBL" id="VEWK01000013">
    <property type="protein sequence ID" value="TNV09466.1"/>
    <property type="molecule type" value="Genomic_DNA"/>
</dbReference>
<comment type="caution">
    <text evidence="2">The sequence shown here is derived from an EMBL/GenBank/DDBJ whole genome shotgun (WGS) entry which is preliminary data.</text>
</comment>
<dbReference type="AlphaFoldDB" id="A0A5C5CFE8"/>
<evidence type="ECO:0000313" key="4">
    <source>
        <dbReference type="Proteomes" id="UP000553980"/>
    </source>
</evidence>
<name>A0A5C5CFE8_9HYPH</name>
<reference evidence="2 3" key="1">
    <citation type="journal article" date="2011" name="Int. J. Syst. Evol. Microbiol.">
        <title>Ochrobactrum pecoris sp. nov., isolated from farm animals.</title>
        <authorList>
            <person name="Kampfer P."/>
            <person name="Huber B."/>
            <person name="Busse H.J."/>
            <person name="Scholz H.C."/>
            <person name="Tomaso H."/>
            <person name="Hotzel H."/>
            <person name="Melzer F."/>
        </authorList>
    </citation>
    <scope>NUCLEOTIDE SEQUENCE [LARGE SCALE GENOMIC DNA]</scope>
    <source>
        <strain evidence="2 3">08RB2639</strain>
    </source>
</reference>
<keyword evidence="4" id="KW-1185">Reference proteome</keyword>
<proteinExistence type="predicted"/>
<reference evidence="1 4" key="3">
    <citation type="submission" date="2020-08" db="EMBL/GenBank/DDBJ databases">
        <title>Genomic Encyclopedia of Type Strains, Phase IV (KMG-IV): sequencing the most valuable type-strain genomes for metagenomic binning, comparative biology and taxonomic classification.</title>
        <authorList>
            <person name="Goeker M."/>
        </authorList>
    </citation>
    <scope>NUCLEOTIDE SEQUENCE [LARGE SCALE GENOMIC DNA]</scope>
    <source>
        <strain evidence="1 4">DSM 23868</strain>
    </source>
</reference>
<accession>A0A5C5CFE8</accession>
<gene>
    <name evidence="2" type="ORF">FIB18_20615</name>
    <name evidence="1" type="ORF">GGQ79_002614</name>
</gene>
<evidence type="ECO:0000313" key="2">
    <source>
        <dbReference type="EMBL" id="TNV09466.1"/>
    </source>
</evidence>
<protein>
    <submittedName>
        <fullName evidence="2">Uncharacterized protein</fullName>
    </submittedName>
</protein>
<dbReference type="EMBL" id="JACIEX010000005">
    <property type="protein sequence ID" value="MBB4094095.1"/>
    <property type="molecule type" value="Genomic_DNA"/>
</dbReference>
<evidence type="ECO:0000313" key="1">
    <source>
        <dbReference type="EMBL" id="MBB4094095.1"/>
    </source>
</evidence>
<organism evidence="2 3">
    <name type="scientific">Brucella pecoris</name>
    <dbReference type="NCBI Taxonomy" id="867683"/>
    <lineage>
        <taxon>Bacteria</taxon>
        <taxon>Pseudomonadati</taxon>
        <taxon>Pseudomonadota</taxon>
        <taxon>Alphaproteobacteria</taxon>
        <taxon>Hyphomicrobiales</taxon>
        <taxon>Brucellaceae</taxon>
        <taxon>Brucella/Ochrobactrum group</taxon>
        <taxon>Brucella</taxon>
    </lineage>
</organism>
<evidence type="ECO:0000313" key="3">
    <source>
        <dbReference type="Proteomes" id="UP000313390"/>
    </source>
</evidence>
<reference evidence="2" key="2">
    <citation type="submission" date="2019-06" db="EMBL/GenBank/DDBJ databases">
        <authorList>
            <person name="Hu M."/>
        </authorList>
    </citation>
    <scope>NUCLEOTIDE SEQUENCE</scope>
    <source>
        <strain evidence="2">08RB2639</strain>
    </source>
</reference>
<dbReference type="Proteomes" id="UP000313390">
    <property type="component" value="Unassembled WGS sequence"/>
</dbReference>
<dbReference type="Proteomes" id="UP000553980">
    <property type="component" value="Unassembled WGS sequence"/>
</dbReference>
<dbReference type="RefSeq" id="WP_140022492.1">
    <property type="nucleotide sequence ID" value="NZ_JACIEX010000005.1"/>
</dbReference>
<sequence>MTTNAQEFVTAIMAQIKPVLDESLAAIDQKIISLEKALSRHEAAAKHQARTDDKPDAFNTPIVELFGDDAVNTLQRVQDEFGTRARYETELFLRCYAHATEIFGRVPTKDEQRTIFKVVKRNTDGMTF</sequence>